<organism evidence="2 3">
    <name type="scientific">Cymbomonas tetramitiformis</name>
    <dbReference type="NCBI Taxonomy" id="36881"/>
    <lineage>
        <taxon>Eukaryota</taxon>
        <taxon>Viridiplantae</taxon>
        <taxon>Chlorophyta</taxon>
        <taxon>Pyramimonadophyceae</taxon>
        <taxon>Pyramimonadales</taxon>
        <taxon>Pyramimonadaceae</taxon>
        <taxon>Cymbomonas</taxon>
    </lineage>
</organism>
<evidence type="ECO:0000256" key="1">
    <source>
        <dbReference type="SAM" id="MobiDB-lite"/>
    </source>
</evidence>
<feature type="compositionally biased region" description="Polar residues" evidence="1">
    <location>
        <begin position="1"/>
        <end position="21"/>
    </location>
</feature>
<sequence>MSVALGSQVQQHNGRSLSVHPSTRRSLLRLKEACEVRPRRQTFALQSAAHCAAEVPPGTRLATVRYADGEKTCRILTNEGAEEAIRSVGAERFIRLLSPDNPITQELAEKIQLLWEEVVDVPDDDDDDFDYGDDWDEEDTMMMTIYETQEGSMFDAAEDDSFDEIVGSESGLEVDEQELASRDDVLAQVETASLAALRHFFPGECDPEFGGAVLRGADYSRYQVPDIMFRGADEYQRNYAEFLHRDIDTCDLPRDLKCAMPEPEVYSYRFYNIWISRSAANGQVDEDGQVLEYPVAFLLPRDGGMKEWSFEPPGEWDKHRLLHNPEHIFVTAPFVMFDSSDLWHGAVRWQDQMSLPEGFKRESIELRFRCRCKCSDAVDKGGCTMSPISRAYHLDQISDSHSRSSEFNYAQNSAPQP</sequence>
<dbReference type="Proteomes" id="UP001190700">
    <property type="component" value="Unassembled WGS sequence"/>
</dbReference>
<feature type="region of interest" description="Disordered" evidence="1">
    <location>
        <begin position="1"/>
        <end position="23"/>
    </location>
</feature>
<dbReference type="EMBL" id="LGRX02026192">
    <property type="protein sequence ID" value="KAK3251204.1"/>
    <property type="molecule type" value="Genomic_DNA"/>
</dbReference>
<gene>
    <name evidence="2" type="ORF">CYMTET_39456</name>
</gene>
<protein>
    <submittedName>
        <fullName evidence="2">Uncharacterized protein</fullName>
    </submittedName>
</protein>
<evidence type="ECO:0000313" key="3">
    <source>
        <dbReference type="Proteomes" id="UP001190700"/>
    </source>
</evidence>
<accession>A0AAE0CB26</accession>
<comment type="caution">
    <text evidence="2">The sequence shown here is derived from an EMBL/GenBank/DDBJ whole genome shotgun (WGS) entry which is preliminary data.</text>
</comment>
<evidence type="ECO:0000313" key="2">
    <source>
        <dbReference type="EMBL" id="KAK3251204.1"/>
    </source>
</evidence>
<keyword evidence="3" id="KW-1185">Reference proteome</keyword>
<name>A0AAE0CB26_9CHLO</name>
<dbReference type="AlphaFoldDB" id="A0AAE0CB26"/>
<reference evidence="2 3" key="1">
    <citation type="journal article" date="2015" name="Genome Biol. Evol.">
        <title>Comparative Genomics of a Bacterivorous Green Alga Reveals Evolutionary Causalities and Consequences of Phago-Mixotrophic Mode of Nutrition.</title>
        <authorList>
            <person name="Burns J.A."/>
            <person name="Paasch A."/>
            <person name="Narechania A."/>
            <person name="Kim E."/>
        </authorList>
    </citation>
    <scope>NUCLEOTIDE SEQUENCE [LARGE SCALE GENOMIC DNA]</scope>
    <source>
        <strain evidence="2 3">PLY_AMNH</strain>
    </source>
</reference>
<proteinExistence type="predicted"/>